<name>A0A293MTG3_ORNER</name>
<sequence>MPALYACGHIRMWCPMWRARVCLYFCSKVQASFVHKCCPKMINKTAAIFLVYLFLFSAVKPGSESSNFSKWLL</sequence>
<reference evidence="1" key="1">
    <citation type="submission" date="2017-08" db="EMBL/GenBank/DDBJ databases">
        <title>Ornithodoros erraticus midgut genes differentially expressed after blood feeding.</title>
        <authorList>
            <person name="Oleaga A."/>
        </authorList>
    </citation>
    <scope>NUCLEOTIDE SEQUENCE</scope>
    <source>
        <strain evidence="1">Female</strain>
        <tissue evidence="1">Gut</tissue>
    </source>
</reference>
<organism evidence="1">
    <name type="scientific">Ornithodoros erraticus</name>
    <name type="common">European soft tick</name>
    <name type="synonym">Alectorobius erraticus</name>
    <dbReference type="NCBI Taxonomy" id="265619"/>
    <lineage>
        <taxon>Eukaryota</taxon>
        <taxon>Metazoa</taxon>
        <taxon>Ecdysozoa</taxon>
        <taxon>Arthropoda</taxon>
        <taxon>Chelicerata</taxon>
        <taxon>Arachnida</taxon>
        <taxon>Acari</taxon>
        <taxon>Parasitiformes</taxon>
        <taxon>Ixodida</taxon>
        <taxon>Ixodoidea</taxon>
        <taxon>Argasidae</taxon>
        <taxon>Ornithodorinae</taxon>
        <taxon>Ornithodoros</taxon>
    </lineage>
</organism>
<accession>A0A293MTG3</accession>
<evidence type="ECO:0000313" key="1">
    <source>
        <dbReference type="EMBL" id="MAA42550.1"/>
    </source>
</evidence>
<dbReference type="AlphaFoldDB" id="A0A293MTG3"/>
<dbReference type="EMBL" id="GFWV01017822">
    <property type="protein sequence ID" value="MAA42550.1"/>
    <property type="molecule type" value="Transcribed_RNA"/>
</dbReference>
<proteinExistence type="predicted"/>
<protein>
    <submittedName>
        <fullName evidence="1">Uncharacterized protein</fullName>
    </submittedName>
</protein>